<name>A0A3B0S0Q4_9ZZZZ</name>
<dbReference type="Pfam" id="PF07378">
    <property type="entry name" value="FlbT"/>
    <property type="match status" value="1"/>
</dbReference>
<reference evidence="2" key="1">
    <citation type="submission" date="2018-06" db="EMBL/GenBank/DDBJ databases">
        <authorList>
            <person name="Zhirakovskaya E."/>
        </authorList>
    </citation>
    <scope>NUCLEOTIDE SEQUENCE</scope>
</reference>
<gene>
    <name evidence="2" type="ORF">MNBD_ALPHA08-1578</name>
</gene>
<keyword evidence="1" id="KW-0694">RNA-binding</keyword>
<dbReference type="InterPro" id="IPR009967">
    <property type="entry name" value="Flagellum_FlbT"/>
</dbReference>
<dbReference type="AlphaFoldDB" id="A0A3B0S0Q4"/>
<proteinExistence type="predicted"/>
<dbReference type="GO" id="GO:1902209">
    <property type="term" value="P:negative regulation of bacterial-type flagellum assembly"/>
    <property type="evidence" value="ECO:0007669"/>
    <property type="project" value="InterPro"/>
</dbReference>
<evidence type="ECO:0000256" key="1">
    <source>
        <dbReference type="ARBA" id="ARBA00022884"/>
    </source>
</evidence>
<evidence type="ECO:0000313" key="2">
    <source>
        <dbReference type="EMBL" id="VAV89105.1"/>
    </source>
</evidence>
<accession>A0A3B0S0Q4</accession>
<dbReference type="EMBL" id="UOEC01000057">
    <property type="protein sequence ID" value="VAV89105.1"/>
    <property type="molecule type" value="Genomic_DNA"/>
</dbReference>
<protein>
    <submittedName>
        <fullName evidence="2">Flagellum biosynthesis repressor protein FlbT</fullName>
    </submittedName>
</protein>
<organism evidence="2">
    <name type="scientific">hydrothermal vent metagenome</name>
    <dbReference type="NCBI Taxonomy" id="652676"/>
    <lineage>
        <taxon>unclassified sequences</taxon>
        <taxon>metagenomes</taxon>
        <taxon>ecological metagenomes</taxon>
    </lineage>
</organism>
<dbReference type="GO" id="GO:0048027">
    <property type="term" value="F:mRNA 5'-UTR binding"/>
    <property type="evidence" value="ECO:0007669"/>
    <property type="project" value="InterPro"/>
</dbReference>
<sequence length="145" mass="16471">MNKSIHISLRAGESVYVNGAILRVDRKTSLEFLNDVTFLLESHFLKQADATTPLRKMYLLIQRLLTEPAAGFEARQSFYEVHTHLIAACDNEELSDGLTEVKGFVNNGRNFEALKTLRKLFKVEADFLASLEEREPVAMAANQRR</sequence>
<dbReference type="GO" id="GO:0006402">
    <property type="term" value="P:mRNA catabolic process"/>
    <property type="evidence" value="ECO:0007669"/>
    <property type="project" value="InterPro"/>
</dbReference>